<sequence length="128" mass="15404">MYNYFRNYQYKKRIKKCEKLKEISIHQFKDLLNNEKKEFVLLGRPNCIYCRKYLPKIISSLEKNNISAYYLNVEEIPVEEGKEMFDKIKIEWLPSLIWIRSKNKVEILNTYSSSSAISLWLKGTLQLK</sequence>
<dbReference type="InterPro" id="IPR046698">
    <property type="entry name" value="PedC-like"/>
</dbReference>
<dbReference type="EMBL" id="CP020858">
    <property type="protein sequence ID" value="ARU20085.1"/>
    <property type="molecule type" value="Genomic_DNA"/>
</dbReference>
<dbReference type="EMBL" id="NBEB01000002">
    <property type="protein sequence ID" value="OQQ86771.1"/>
    <property type="molecule type" value="Genomic_DNA"/>
</dbReference>
<gene>
    <name evidence="2" type="ORF">B6U60_00245</name>
    <name evidence="1" type="ORF">B7R82_09175</name>
</gene>
<dbReference type="Pfam" id="PF20207">
    <property type="entry name" value="DUF6568"/>
    <property type="match status" value="1"/>
</dbReference>
<protein>
    <recommendedName>
        <fullName evidence="5">Thiol reductase thioredoxin</fullName>
    </recommendedName>
</protein>
<dbReference type="Proteomes" id="UP000195378">
    <property type="component" value="Chromosome"/>
</dbReference>
<reference evidence="1 4" key="2">
    <citation type="submission" date="2017-04" db="EMBL/GenBank/DDBJ databases">
        <title>Complete genome sequence of Lactobacillus salivarius ZLS006, a probiotic strain isolated from healthy piglet.</title>
        <authorList>
            <person name="Zhang D."/>
        </authorList>
    </citation>
    <scope>NUCLEOTIDE SEQUENCE [LARGE SCALE GENOMIC DNA]</scope>
    <source>
        <strain evidence="1 4">ZLS006</strain>
    </source>
</reference>
<dbReference type="Proteomes" id="UP000192638">
    <property type="component" value="Unassembled WGS sequence"/>
</dbReference>
<dbReference type="AlphaFoldDB" id="A0A1V9R1D4"/>
<evidence type="ECO:0000313" key="2">
    <source>
        <dbReference type="EMBL" id="OQQ86771.1"/>
    </source>
</evidence>
<accession>A0A1V9R1D4</accession>
<reference evidence="2 3" key="1">
    <citation type="submission" date="2017-03" db="EMBL/GenBank/DDBJ databases">
        <title>Phylogenomics and comparative genomics of Lactobacillus salivarius, a mammalian gut commensal.</title>
        <authorList>
            <person name="Harris H.M."/>
        </authorList>
    </citation>
    <scope>NUCLEOTIDE SEQUENCE [LARGE SCALE GENOMIC DNA]</scope>
    <source>
        <strain evidence="2 3">LMG 14477</strain>
    </source>
</reference>
<evidence type="ECO:0000313" key="4">
    <source>
        <dbReference type="Proteomes" id="UP000195378"/>
    </source>
</evidence>
<name>A0A1V9R1D4_9LACO</name>
<dbReference type="SUPFAM" id="SSF52833">
    <property type="entry name" value="Thioredoxin-like"/>
    <property type="match status" value="1"/>
</dbReference>
<organism evidence="2 3">
    <name type="scientific">Ligilactobacillus salivarius</name>
    <dbReference type="NCBI Taxonomy" id="1624"/>
    <lineage>
        <taxon>Bacteria</taxon>
        <taxon>Bacillati</taxon>
        <taxon>Bacillota</taxon>
        <taxon>Bacilli</taxon>
        <taxon>Lactobacillales</taxon>
        <taxon>Lactobacillaceae</taxon>
        <taxon>Ligilactobacillus</taxon>
    </lineage>
</organism>
<evidence type="ECO:0000313" key="1">
    <source>
        <dbReference type="EMBL" id="ARU20085.1"/>
    </source>
</evidence>
<proteinExistence type="predicted"/>
<evidence type="ECO:0008006" key="5">
    <source>
        <dbReference type="Google" id="ProtNLM"/>
    </source>
</evidence>
<evidence type="ECO:0000313" key="3">
    <source>
        <dbReference type="Proteomes" id="UP000192638"/>
    </source>
</evidence>
<dbReference type="RefSeq" id="WP_034982770.1">
    <property type="nucleotide sequence ID" value="NZ_JABAFL010000010.1"/>
</dbReference>
<dbReference type="Gene3D" id="3.40.30.10">
    <property type="entry name" value="Glutaredoxin"/>
    <property type="match status" value="1"/>
</dbReference>
<dbReference type="InterPro" id="IPR036249">
    <property type="entry name" value="Thioredoxin-like_sf"/>
</dbReference>